<evidence type="ECO:0000313" key="1">
    <source>
        <dbReference type="EMBL" id="NSG84211.1"/>
    </source>
</evidence>
<dbReference type="Proteomes" id="UP001644719">
    <property type="component" value="Unassembled WGS sequence"/>
</dbReference>
<keyword evidence="2" id="KW-1185">Reference proteome</keyword>
<dbReference type="Gene3D" id="3.40.50.300">
    <property type="entry name" value="P-loop containing nucleotide triphosphate hydrolases"/>
    <property type="match status" value="1"/>
</dbReference>
<dbReference type="InterPro" id="IPR027417">
    <property type="entry name" value="P-loop_NTPase"/>
</dbReference>
<name>A0ABX2H237_9FIRM</name>
<sequence length="511" mass="60143">MEEINNVCNVQSEIMFVGSLYKSPDLYVTYGNFMRPQYDFSDEVVYFFYKCLETYYLKFSQTVDETKLNVFMSQDAERMSNYKKYHGWKTISEFMRLADTNDIKNYFDTVKKYSLVREYGRNGYPVDKILAHKNFDKMTANDIYRVIRAKADKIHTVINAGEEAVELTKGNADQIKRYLKKPNFGLPYPWPMYNEFFLGMREGKTHFEGFISNGGKSRKLIALAAYVTLVQHKNFLLMSNEMDEDDLKNCMIVTVINNKEYQELHGIKIKKPEREIVLGAYRDRNGEIIRRHIDENGIYTESEEEYIERVERDSDEYHKIVQVGEWIDENTKGKLLYKDVQDDYSMERIEFELRKAKLVNEVTYYGYDTLKNYQVEDWAQLKQIATKLKEITKELKMFGFAVFQLSDDSKFTDVFQLSSMNIASSKGIKHVTDTLTLGKMIEKSEYHKYQMICDTPGWGDPTISDLDLGKQYFAIKIDKNRAGSKDKIMLFEINLDYNTWINIGQLIQRQK</sequence>
<accession>A0ABX2H237</accession>
<protein>
    <recommendedName>
        <fullName evidence="3">Replicative DNA helicase</fullName>
    </recommendedName>
</protein>
<comment type="caution">
    <text evidence="1">The sequence shown here is derived from an EMBL/GenBank/DDBJ whole genome shotgun (WGS) entry which is preliminary data.</text>
</comment>
<evidence type="ECO:0000313" key="2">
    <source>
        <dbReference type="Proteomes" id="UP001644719"/>
    </source>
</evidence>
<reference evidence="1 2" key="1">
    <citation type="journal article" date="2020" name="Cell Host Microbe">
        <title>Functional and Genomic Variation between Human-Derived Isolates of Lachnospiraceae Reveals Inter- and Intra-Species Diversity.</title>
        <authorList>
            <person name="Sorbara M.T."/>
            <person name="Littmann E.R."/>
            <person name="Fontana E."/>
            <person name="Moody T.U."/>
            <person name="Kohout C.E."/>
            <person name="Gjonbalaj M."/>
            <person name="Eaton V."/>
            <person name="Seok R."/>
            <person name="Leiner I.M."/>
            <person name="Pamer E.G."/>
        </authorList>
    </citation>
    <scope>NUCLEOTIDE SEQUENCE [LARGE SCALE GENOMIC DNA]</scope>
    <source>
        <strain evidence="1 2">MSK.17.74</strain>
    </source>
</reference>
<dbReference type="RefSeq" id="WP_173769193.1">
    <property type="nucleotide sequence ID" value="NZ_JAAITS010000004.1"/>
</dbReference>
<gene>
    <name evidence="1" type="ORF">G5B17_01875</name>
</gene>
<proteinExistence type="predicted"/>
<organism evidence="1 2">
    <name type="scientific">Blautia faecis</name>
    <dbReference type="NCBI Taxonomy" id="871665"/>
    <lineage>
        <taxon>Bacteria</taxon>
        <taxon>Bacillati</taxon>
        <taxon>Bacillota</taxon>
        <taxon>Clostridia</taxon>
        <taxon>Lachnospirales</taxon>
        <taxon>Lachnospiraceae</taxon>
        <taxon>Blautia</taxon>
    </lineage>
</organism>
<evidence type="ECO:0008006" key="3">
    <source>
        <dbReference type="Google" id="ProtNLM"/>
    </source>
</evidence>
<dbReference type="EMBL" id="JAAITS010000004">
    <property type="protein sequence ID" value="NSG84211.1"/>
    <property type="molecule type" value="Genomic_DNA"/>
</dbReference>